<feature type="non-terminal residue" evidence="2">
    <location>
        <position position="1"/>
    </location>
</feature>
<name>A0A1H3K932_9PSEU</name>
<sequence>QGIGGQTPQQRYDAATKATPSGPVQQHAGVTQRPVTSTGVVAFSGCSIIIGRCWAAQTATVYWQGDRVSIMIGDTVVRTLTLDRSVRYQRLTPKLSTTS</sequence>
<evidence type="ECO:0000256" key="1">
    <source>
        <dbReference type="SAM" id="MobiDB-lite"/>
    </source>
</evidence>
<proteinExistence type="predicted"/>
<keyword evidence="3" id="KW-1185">Reference proteome</keyword>
<feature type="region of interest" description="Disordered" evidence="1">
    <location>
        <begin position="1"/>
        <end position="33"/>
    </location>
</feature>
<dbReference type="AlphaFoldDB" id="A0A1H3K932"/>
<reference evidence="3" key="1">
    <citation type="submission" date="2016-10" db="EMBL/GenBank/DDBJ databases">
        <authorList>
            <person name="Varghese N."/>
            <person name="Submissions S."/>
        </authorList>
    </citation>
    <scope>NUCLEOTIDE SEQUENCE [LARGE SCALE GENOMIC DNA]</scope>
    <source>
        <strain evidence="3">CGMCC 4.3530</strain>
    </source>
</reference>
<dbReference type="EMBL" id="FNOK01000027">
    <property type="protein sequence ID" value="SDY48660.1"/>
    <property type="molecule type" value="Genomic_DNA"/>
</dbReference>
<dbReference type="Proteomes" id="UP000199529">
    <property type="component" value="Unassembled WGS sequence"/>
</dbReference>
<feature type="compositionally biased region" description="Polar residues" evidence="1">
    <location>
        <begin position="1"/>
        <end position="10"/>
    </location>
</feature>
<gene>
    <name evidence="2" type="ORF">SAMN05216215_1027111</name>
</gene>
<accession>A0A1H3K932</accession>
<evidence type="ECO:0000313" key="2">
    <source>
        <dbReference type="EMBL" id="SDY48660.1"/>
    </source>
</evidence>
<evidence type="ECO:0000313" key="3">
    <source>
        <dbReference type="Proteomes" id="UP000199529"/>
    </source>
</evidence>
<organism evidence="2 3">
    <name type="scientific">Saccharopolyspora shandongensis</name>
    <dbReference type="NCBI Taxonomy" id="418495"/>
    <lineage>
        <taxon>Bacteria</taxon>
        <taxon>Bacillati</taxon>
        <taxon>Actinomycetota</taxon>
        <taxon>Actinomycetes</taxon>
        <taxon>Pseudonocardiales</taxon>
        <taxon>Pseudonocardiaceae</taxon>
        <taxon>Saccharopolyspora</taxon>
    </lineage>
</organism>
<protein>
    <submittedName>
        <fullName evidence="2">Uncharacterized protein</fullName>
    </submittedName>
</protein>